<organism evidence="1 2">
    <name type="scientific">Puniceicoccus vermicola</name>
    <dbReference type="NCBI Taxonomy" id="388746"/>
    <lineage>
        <taxon>Bacteria</taxon>
        <taxon>Pseudomonadati</taxon>
        <taxon>Verrucomicrobiota</taxon>
        <taxon>Opitutia</taxon>
        <taxon>Puniceicoccales</taxon>
        <taxon>Puniceicoccaceae</taxon>
        <taxon>Puniceicoccus</taxon>
    </lineage>
</organism>
<dbReference type="AlphaFoldDB" id="A0A7X1B0I5"/>
<keyword evidence="2" id="KW-1185">Reference proteome</keyword>
<dbReference type="SUPFAM" id="SSF69635">
    <property type="entry name" value="Type III secretory system chaperone-like"/>
    <property type="match status" value="1"/>
</dbReference>
<dbReference type="Proteomes" id="UP000525652">
    <property type="component" value="Unassembled WGS sequence"/>
</dbReference>
<comment type="caution">
    <text evidence="1">The sequence shown here is derived from an EMBL/GenBank/DDBJ whole genome shotgun (WGS) entry which is preliminary data.</text>
</comment>
<evidence type="ECO:0000313" key="1">
    <source>
        <dbReference type="EMBL" id="MBC2603376.1"/>
    </source>
</evidence>
<accession>A0A7X1B0I5</accession>
<name>A0A7X1B0I5_9BACT</name>
<evidence type="ECO:0008006" key="3">
    <source>
        <dbReference type="Google" id="ProtNLM"/>
    </source>
</evidence>
<dbReference type="RefSeq" id="WP_185694007.1">
    <property type="nucleotide sequence ID" value="NZ_JACHVA010000126.1"/>
</dbReference>
<reference evidence="1 2" key="1">
    <citation type="submission" date="2020-07" db="EMBL/GenBank/DDBJ databases">
        <authorList>
            <person name="Feng X."/>
        </authorList>
    </citation>
    <scope>NUCLEOTIDE SEQUENCE [LARGE SCALE GENOMIC DNA]</scope>
    <source>
        <strain evidence="1 2">JCM14086</strain>
    </source>
</reference>
<protein>
    <recommendedName>
        <fullName evidence="3">DUF2170 family protein</fullName>
    </recommendedName>
</protein>
<gene>
    <name evidence="1" type="ORF">H5P30_16455</name>
</gene>
<proteinExistence type="predicted"/>
<dbReference type="EMBL" id="JACHVA010000126">
    <property type="protein sequence ID" value="MBC2603376.1"/>
    <property type="molecule type" value="Genomic_DNA"/>
</dbReference>
<dbReference type="InterPro" id="IPR054345">
    <property type="entry name" value="Tir-like"/>
</dbReference>
<evidence type="ECO:0000313" key="2">
    <source>
        <dbReference type="Proteomes" id="UP000525652"/>
    </source>
</evidence>
<dbReference type="Gene3D" id="3.30.1460.10">
    <property type="match status" value="1"/>
</dbReference>
<sequence>MNGPIIHTTRTDGLIDFLQLQGMEVEALESPIYRVVRDGELPVYLNIGEEVLTFEVDLGGVCEIACEELYRALLDANTEIQPVSFGLDSSNPEDPRLVLEESRVIGDLSDREILSVFDALELAADKAEQILAPFLK</sequence>
<dbReference type="Pfam" id="PF22550">
    <property type="entry name" value="CesT_Tir_1"/>
    <property type="match status" value="1"/>
</dbReference>